<evidence type="ECO:0000313" key="2">
    <source>
        <dbReference type="EMBL" id="KAH3788272.1"/>
    </source>
</evidence>
<keyword evidence="3" id="KW-1185">Reference proteome</keyword>
<protein>
    <submittedName>
        <fullName evidence="2">Uncharacterized protein</fullName>
    </submittedName>
</protein>
<feature type="region of interest" description="Disordered" evidence="1">
    <location>
        <begin position="1"/>
        <end position="43"/>
    </location>
</feature>
<dbReference type="AlphaFoldDB" id="A0A9D4IXK2"/>
<accession>A0A9D4IXK2</accession>
<dbReference type="Proteomes" id="UP000828390">
    <property type="component" value="Unassembled WGS sequence"/>
</dbReference>
<organism evidence="2 3">
    <name type="scientific">Dreissena polymorpha</name>
    <name type="common">Zebra mussel</name>
    <name type="synonym">Mytilus polymorpha</name>
    <dbReference type="NCBI Taxonomy" id="45954"/>
    <lineage>
        <taxon>Eukaryota</taxon>
        <taxon>Metazoa</taxon>
        <taxon>Spiralia</taxon>
        <taxon>Lophotrochozoa</taxon>
        <taxon>Mollusca</taxon>
        <taxon>Bivalvia</taxon>
        <taxon>Autobranchia</taxon>
        <taxon>Heteroconchia</taxon>
        <taxon>Euheterodonta</taxon>
        <taxon>Imparidentia</taxon>
        <taxon>Neoheterodontei</taxon>
        <taxon>Myida</taxon>
        <taxon>Dreissenoidea</taxon>
        <taxon>Dreissenidae</taxon>
        <taxon>Dreissena</taxon>
    </lineage>
</organism>
<reference evidence="2" key="2">
    <citation type="submission" date="2020-11" db="EMBL/GenBank/DDBJ databases">
        <authorList>
            <person name="McCartney M.A."/>
            <person name="Auch B."/>
            <person name="Kono T."/>
            <person name="Mallez S."/>
            <person name="Becker A."/>
            <person name="Gohl D.M."/>
            <person name="Silverstein K.A.T."/>
            <person name="Koren S."/>
            <person name="Bechman K.B."/>
            <person name="Herman A."/>
            <person name="Abrahante J.E."/>
            <person name="Garbe J."/>
        </authorList>
    </citation>
    <scope>NUCLEOTIDE SEQUENCE</scope>
    <source>
        <strain evidence="2">Duluth1</strain>
        <tissue evidence="2">Whole animal</tissue>
    </source>
</reference>
<sequence length="149" mass="17604">MGKDKKRRSRESSDRESGKVDRKKETISNQEARPEINSDQEKVPTIAEPFNSELLAYLKKIDTIMDSIEKRLNILEQVERKVNSFESELKKRLMVVDDIYRKLGDQVVKVEKKTKSIDFAPSQVNRRLVSWRNREIIYKTKLCIYNLSR</sequence>
<reference evidence="2" key="1">
    <citation type="journal article" date="2019" name="bioRxiv">
        <title>The Genome of the Zebra Mussel, Dreissena polymorpha: A Resource for Invasive Species Research.</title>
        <authorList>
            <person name="McCartney M.A."/>
            <person name="Auch B."/>
            <person name="Kono T."/>
            <person name="Mallez S."/>
            <person name="Zhang Y."/>
            <person name="Obille A."/>
            <person name="Becker A."/>
            <person name="Abrahante J.E."/>
            <person name="Garbe J."/>
            <person name="Badalamenti J.P."/>
            <person name="Herman A."/>
            <person name="Mangelson H."/>
            <person name="Liachko I."/>
            <person name="Sullivan S."/>
            <person name="Sone E.D."/>
            <person name="Koren S."/>
            <person name="Silverstein K.A.T."/>
            <person name="Beckman K.B."/>
            <person name="Gohl D.M."/>
        </authorList>
    </citation>
    <scope>NUCLEOTIDE SEQUENCE</scope>
    <source>
        <strain evidence="2">Duluth1</strain>
        <tissue evidence="2">Whole animal</tissue>
    </source>
</reference>
<comment type="caution">
    <text evidence="2">The sequence shown here is derived from an EMBL/GenBank/DDBJ whole genome shotgun (WGS) entry which is preliminary data.</text>
</comment>
<evidence type="ECO:0000313" key="3">
    <source>
        <dbReference type="Proteomes" id="UP000828390"/>
    </source>
</evidence>
<feature type="compositionally biased region" description="Basic and acidic residues" evidence="1">
    <location>
        <begin position="10"/>
        <end position="42"/>
    </location>
</feature>
<evidence type="ECO:0000256" key="1">
    <source>
        <dbReference type="SAM" id="MobiDB-lite"/>
    </source>
</evidence>
<dbReference type="EMBL" id="JAIWYP010000008">
    <property type="protein sequence ID" value="KAH3788272.1"/>
    <property type="molecule type" value="Genomic_DNA"/>
</dbReference>
<gene>
    <name evidence="2" type="ORF">DPMN_166407</name>
</gene>
<proteinExistence type="predicted"/>
<name>A0A9D4IXK2_DREPO</name>